<protein>
    <submittedName>
        <fullName evidence="1">Uncharacterized protein</fullName>
    </submittedName>
</protein>
<dbReference type="EMBL" id="CP016428">
    <property type="protein sequence ID" value="ANW00083.1"/>
    <property type="molecule type" value="Genomic_DNA"/>
</dbReference>
<sequence>MRFLRFMGWLTLGLVGLIVLAVFADEQSTPLEVRRIDNFVRGDGQGIEIVNIGQAPITIKKVQVNERAECLATPGFVFGSRGGDFPMTLKIGDKVTAIGSCRAIRVTIVTDKQSVSYSFQ</sequence>
<dbReference type="Proteomes" id="UP000092839">
    <property type="component" value="Chromosome"/>
</dbReference>
<organism evidence="1 2">
    <name type="scientific">Bradyrhizobium icense</name>
    <dbReference type="NCBI Taxonomy" id="1274631"/>
    <lineage>
        <taxon>Bacteria</taxon>
        <taxon>Pseudomonadati</taxon>
        <taxon>Pseudomonadota</taxon>
        <taxon>Alphaproteobacteria</taxon>
        <taxon>Hyphomicrobiales</taxon>
        <taxon>Nitrobacteraceae</taxon>
        <taxon>Bradyrhizobium</taxon>
    </lineage>
</organism>
<keyword evidence="2" id="KW-1185">Reference proteome</keyword>
<dbReference type="AlphaFoldDB" id="A0A1B1UBG0"/>
<name>A0A1B1UBG0_9BRAD</name>
<evidence type="ECO:0000313" key="2">
    <source>
        <dbReference type="Proteomes" id="UP000092839"/>
    </source>
</evidence>
<gene>
    <name evidence="1" type="ORF">LMTR13_07690</name>
</gene>
<dbReference type="RefSeq" id="WP_065727369.1">
    <property type="nucleotide sequence ID" value="NZ_CP016428.1"/>
</dbReference>
<dbReference type="KEGG" id="bic:LMTR13_07690"/>
<proteinExistence type="predicted"/>
<reference evidence="1 2" key="1">
    <citation type="submission" date="2016-07" db="EMBL/GenBank/DDBJ databases">
        <title>Complete genome sequence of Bradyrhizobium icense LMTR 13T, a potential inoculant strain isolated from lima bean (Phaseolus lunatus) in Peru.</title>
        <authorList>
            <person name="Ormeno-Orrillo E."/>
            <person name="Duran D."/>
            <person name="Rogel M.A."/>
            <person name="Rey L."/>
            <person name="Imperial J."/>
            <person name="Ruiz-Argueso T."/>
            <person name="Martinez-Romero E."/>
        </authorList>
    </citation>
    <scope>NUCLEOTIDE SEQUENCE [LARGE SCALE GENOMIC DNA]</scope>
    <source>
        <strain evidence="1 2">LMTR 13</strain>
    </source>
</reference>
<dbReference type="STRING" id="1274631.LMTR13_07690"/>
<accession>A0A1B1UBG0</accession>
<evidence type="ECO:0000313" key="1">
    <source>
        <dbReference type="EMBL" id="ANW00083.1"/>
    </source>
</evidence>